<dbReference type="InterPro" id="IPR043128">
    <property type="entry name" value="Rev_trsase/Diguanyl_cyclase"/>
</dbReference>
<dbReference type="PANTHER" id="PTHR33121">
    <property type="entry name" value="CYCLIC DI-GMP PHOSPHODIESTERASE PDEF"/>
    <property type="match status" value="1"/>
</dbReference>
<dbReference type="GO" id="GO:0071111">
    <property type="term" value="F:cyclic-guanylate-specific phosphodiesterase activity"/>
    <property type="evidence" value="ECO:0007669"/>
    <property type="project" value="InterPro"/>
</dbReference>
<dbReference type="InterPro" id="IPR029787">
    <property type="entry name" value="Nucleotide_cyclase"/>
</dbReference>
<dbReference type="PROSITE" id="PS50883">
    <property type="entry name" value="EAL"/>
    <property type="match status" value="1"/>
</dbReference>
<dbReference type="InterPro" id="IPR035919">
    <property type="entry name" value="EAL_sf"/>
</dbReference>
<dbReference type="Gene3D" id="3.40.50.2300">
    <property type="match status" value="1"/>
</dbReference>
<dbReference type="Pfam" id="PF00990">
    <property type="entry name" value="GGDEF"/>
    <property type="match status" value="1"/>
</dbReference>
<feature type="domain" description="EAL" evidence="1">
    <location>
        <begin position="351"/>
        <end position="605"/>
    </location>
</feature>
<dbReference type="Pfam" id="PF00563">
    <property type="entry name" value="EAL"/>
    <property type="match status" value="1"/>
</dbReference>
<dbReference type="InterPro" id="IPR011006">
    <property type="entry name" value="CheY-like_superfamily"/>
</dbReference>
<feature type="domain" description="GGDEF" evidence="2">
    <location>
        <begin position="209"/>
        <end position="343"/>
    </location>
</feature>
<dbReference type="Proteomes" id="UP000256845">
    <property type="component" value="Unassembled WGS sequence"/>
</dbReference>
<dbReference type="EMBL" id="QRDW01000024">
    <property type="protein sequence ID" value="RED43355.1"/>
    <property type="molecule type" value="Genomic_DNA"/>
</dbReference>
<proteinExistence type="predicted"/>
<evidence type="ECO:0000313" key="3">
    <source>
        <dbReference type="EMBL" id="RED43355.1"/>
    </source>
</evidence>
<dbReference type="InterPro" id="IPR000160">
    <property type="entry name" value="GGDEF_dom"/>
</dbReference>
<dbReference type="InterPro" id="IPR001633">
    <property type="entry name" value="EAL_dom"/>
</dbReference>
<dbReference type="SUPFAM" id="SSF52172">
    <property type="entry name" value="CheY-like"/>
    <property type="match status" value="1"/>
</dbReference>
<dbReference type="PANTHER" id="PTHR33121:SF70">
    <property type="entry name" value="SIGNALING PROTEIN YKOW"/>
    <property type="match status" value="1"/>
</dbReference>
<protein>
    <submittedName>
        <fullName evidence="3">Diguanylate cyclase (GGDEF)-like protein</fullName>
    </submittedName>
</protein>
<reference evidence="3 4" key="1">
    <citation type="submission" date="2018-07" db="EMBL/GenBank/DDBJ databases">
        <title>Genomic Encyclopedia of Type Strains, Phase III (KMG-III): the genomes of soil and plant-associated and newly described type strains.</title>
        <authorList>
            <person name="Whitman W."/>
        </authorList>
    </citation>
    <scope>NUCLEOTIDE SEQUENCE [LARGE SCALE GENOMIC DNA]</scope>
    <source>
        <strain evidence="3 4">CECT 8488</strain>
    </source>
</reference>
<dbReference type="CDD" id="cd01948">
    <property type="entry name" value="EAL"/>
    <property type="match status" value="1"/>
</dbReference>
<evidence type="ECO:0000313" key="4">
    <source>
        <dbReference type="Proteomes" id="UP000256845"/>
    </source>
</evidence>
<dbReference type="CDD" id="cd01949">
    <property type="entry name" value="GGDEF"/>
    <property type="match status" value="1"/>
</dbReference>
<evidence type="ECO:0000259" key="1">
    <source>
        <dbReference type="PROSITE" id="PS50883"/>
    </source>
</evidence>
<comment type="caution">
    <text evidence="3">The sequence shown here is derived from an EMBL/GenBank/DDBJ whole genome shotgun (WGS) entry which is preliminary data.</text>
</comment>
<dbReference type="OrthoDB" id="7251575at2"/>
<dbReference type="SMART" id="SM00267">
    <property type="entry name" value="GGDEF"/>
    <property type="match status" value="1"/>
</dbReference>
<organism evidence="3 4">
    <name type="scientific">Aestuariispira insulae</name>
    <dbReference type="NCBI Taxonomy" id="1461337"/>
    <lineage>
        <taxon>Bacteria</taxon>
        <taxon>Pseudomonadati</taxon>
        <taxon>Pseudomonadota</taxon>
        <taxon>Alphaproteobacteria</taxon>
        <taxon>Rhodospirillales</taxon>
        <taxon>Kiloniellaceae</taxon>
        <taxon>Aestuariispira</taxon>
    </lineage>
</organism>
<dbReference type="RefSeq" id="WP_147301113.1">
    <property type="nucleotide sequence ID" value="NZ_QRDW01000024.1"/>
</dbReference>
<dbReference type="SUPFAM" id="SSF55073">
    <property type="entry name" value="Nucleotide cyclase"/>
    <property type="match status" value="1"/>
</dbReference>
<dbReference type="SUPFAM" id="SSF141868">
    <property type="entry name" value="EAL domain-like"/>
    <property type="match status" value="1"/>
</dbReference>
<evidence type="ECO:0000259" key="2">
    <source>
        <dbReference type="PROSITE" id="PS50887"/>
    </source>
</evidence>
<sequence length="630" mass="70201">MAVTILGDESRSATVTVDEKSTPWRLLIVDETESFHRFIQLALTDYALDGRSVEIKHSVSTDQAREALEREGDFHCLMLNVTMETYHAGVQLIDFLRSDLENAKTRAILVSGHSSMISCHNTLFRYDISAHLRKSLIDDELLQSSVFSALRAYQKIEEHDRDLRDLKTAQEQSHRLACYNTVSSLPNHESLLKHAEELCEMVDACKEVGSLSLILINLNRFRDVNNVFGYRIGNEILRDIGGRLIANLYGVELVAHVGGDQYAVLSNANPVSGKTDDLIDKISMLIAAPVSCKGTNISVSSTIGVARYPDDAESVPDLLIAAQQALGKAKISDGINHLTYDQELANAITKRSHIAFALQNVIEKQEFCLHYQPQYRLSDGALTGVEALIRWQRDDGRFVSPAEFIPIAERTGQILEIGQWVFLEAFAFHKRCQRADMPVFRLAVNVSAKQLNAPNFVENLSLALLQTGIGAEQIELEITESSLVSDLDHTVEILHQLRDRGFQIAIDDFGTGQSSLSYLHKFPIDRLKIDRSFLAPILKESDESPIAKLLVNLSKDLGIEVIAEGVETPIQKAYLTDIGCDEVQGYHLDHPMTEEDFIRKFSVHSIISSKLQLPFTATNTISLAPPIPIV</sequence>
<accession>A0A3D9H1I4</accession>
<gene>
    <name evidence="3" type="ORF">DFP90_12413</name>
</gene>
<dbReference type="Gene3D" id="3.30.70.270">
    <property type="match status" value="1"/>
</dbReference>
<dbReference type="NCBIfam" id="TIGR00254">
    <property type="entry name" value="GGDEF"/>
    <property type="match status" value="1"/>
</dbReference>
<dbReference type="SMART" id="SM00052">
    <property type="entry name" value="EAL"/>
    <property type="match status" value="1"/>
</dbReference>
<dbReference type="PROSITE" id="PS50887">
    <property type="entry name" value="GGDEF"/>
    <property type="match status" value="1"/>
</dbReference>
<dbReference type="AlphaFoldDB" id="A0A3D9H1I4"/>
<dbReference type="Gene3D" id="3.20.20.450">
    <property type="entry name" value="EAL domain"/>
    <property type="match status" value="1"/>
</dbReference>
<dbReference type="InterPro" id="IPR050706">
    <property type="entry name" value="Cyclic-di-GMP_PDE-like"/>
</dbReference>
<keyword evidence="4" id="KW-1185">Reference proteome</keyword>
<name>A0A3D9H1I4_9PROT</name>